<name>A0ABD6BUG4_9EURY</name>
<keyword evidence="3" id="KW-1185">Reference proteome</keyword>
<organism evidence="2 3">
    <name type="scientific">Halolamina litorea</name>
    <dbReference type="NCBI Taxonomy" id="1515593"/>
    <lineage>
        <taxon>Archaea</taxon>
        <taxon>Methanobacteriati</taxon>
        <taxon>Methanobacteriota</taxon>
        <taxon>Stenosarchaea group</taxon>
        <taxon>Halobacteria</taxon>
        <taxon>Halobacteriales</taxon>
        <taxon>Haloferacaceae</taxon>
    </lineage>
</organism>
<dbReference type="CDD" id="cd21149">
    <property type="entry name" value="PUA_archaeosine_TGT"/>
    <property type="match status" value="1"/>
</dbReference>
<dbReference type="InterPro" id="IPR029402">
    <property type="entry name" value="TGT_C2"/>
</dbReference>
<dbReference type="InterPro" id="IPR002478">
    <property type="entry name" value="PUA"/>
</dbReference>
<feature type="domain" description="PUA" evidence="1">
    <location>
        <begin position="80"/>
        <end position="154"/>
    </location>
</feature>
<dbReference type="Gene3D" id="3.10.450.90">
    <property type="entry name" value="ArcTGT, C2 domain"/>
    <property type="match status" value="1"/>
</dbReference>
<sequence length="165" mass="17872">MAKTSRADLRTTADYQFGRGAGDALFPAEAHLEIDYSTGGRPSQIHAPDGRLASMGTDGRFTLGFAGGRRLHDHLDGLAYRVVVGDESEPFVRDGENTFAKFVDECGDDIRPGDEVLVVHEDGELLAVGRAELSAEGMQDFNSGMAVSVREGVEEYVDEEYVGEE</sequence>
<dbReference type="InterPro" id="IPR038250">
    <property type="entry name" value="TGT_C2_sf"/>
</dbReference>
<dbReference type="Pfam" id="PF01472">
    <property type="entry name" value="PUA"/>
    <property type="match status" value="1"/>
</dbReference>
<comment type="caution">
    <text evidence="2">The sequence shown here is derived from an EMBL/GenBank/DDBJ whole genome shotgun (WGS) entry which is preliminary data.</text>
</comment>
<evidence type="ECO:0000313" key="2">
    <source>
        <dbReference type="EMBL" id="MFD1568758.1"/>
    </source>
</evidence>
<accession>A0ABD6BUG4</accession>
<evidence type="ECO:0000313" key="3">
    <source>
        <dbReference type="Proteomes" id="UP001597139"/>
    </source>
</evidence>
<dbReference type="SUPFAM" id="SSF88802">
    <property type="entry name" value="Pre-PUA domain"/>
    <property type="match status" value="1"/>
</dbReference>
<dbReference type="Pfam" id="PF14810">
    <property type="entry name" value="TGT_C2"/>
    <property type="match status" value="1"/>
</dbReference>
<dbReference type="Proteomes" id="UP001597139">
    <property type="component" value="Unassembled WGS sequence"/>
</dbReference>
<reference evidence="2 3" key="1">
    <citation type="journal article" date="2019" name="Int. J. Syst. Evol. Microbiol.">
        <title>The Global Catalogue of Microorganisms (GCM) 10K type strain sequencing project: providing services to taxonomists for standard genome sequencing and annotation.</title>
        <authorList>
            <consortium name="The Broad Institute Genomics Platform"/>
            <consortium name="The Broad Institute Genome Sequencing Center for Infectious Disease"/>
            <person name="Wu L."/>
            <person name="Ma J."/>
        </authorList>
    </citation>
    <scope>NUCLEOTIDE SEQUENCE [LARGE SCALE GENOMIC DNA]</scope>
    <source>
        <strain evidence="2 3">CGMCC 1.12859</strain>
    </source>
</reference>
<dbReference type="SUPFAM" id="SSF88697">
    <property type="entry name" value="PUA domain-like"/>
    <property type="match status" value="1"/>
</dbReference>
<protein>
    <submittedName>
        <fullName evidence="2">PUA domain-containing protein</fullName>
    </submittedName>
</protein>
<evidence type="ECO:0000259" key="1">
    <source>
        <dbReference type="SMART" id="SM00359"/>
    </source>
</evidence>
<dbReference type="InterPro" id="IPR036974">
    <property type="entry name" value="PUA_sf"/>
</dbReference>
<dbReference type="PROSITE" id="PS50890">
    <property type="entry name" value="PUA"/>
    <property type="match status" value="1"/>
</dbReference>
<dbReference type="Gene3D" id="2.30.130.10">
    <property type="entry name" value="PUA domain"/>
    <property type="match status" value="1"/>
</dbReference>
<dbReference type="SMART" id="SM00359">
    <property type="entry name" value="PUA"/>
    <property type="match status" value="1"/>
</dbReference>
<proteinExistence type="predicted"/>
<dbReference type="InterPro" id="IPR015947">
    <property type="entry name" value="PUA-like_sf"/>
</dbReference>
<dbReference type="RefSeq" id="WP_267646094.1">
    <property type="nucleotide sequence ID" value="NZ_JANHGR010000001.1"/>
</dbReference>
<gene>
    <name evidence="2" type="ORF">ACFSAU_14780</name>
</gene>
<dbReference type="AlphaFoldDB" id="A0ABD6BUG4"/>
<dbReference type="EMBL" id="JBHUCZ010000020">
    <property type="protein sequence ID" value="MFD1568758.1"/>
    <property type="molecule type" value="Genomic_DNA"/>
</dbReference>